<evidence type="ECO:0000256" key="16">
    <source>
        <dbReference type="ARBA" id="ARBA00022753"/>
    </source>
</evidence>
<feature type="disulfide bond" evidence="26">
    <location>
        <begin position="1387"/>
        <end position="1405"/>
    </location>
</feature>
<feature type="disulfide bond" evidence="26">
    <location>
        <begin position="1202"/>
        <end position="1214"/>
    </location>
</feature>
<evidence type="ECO:0000256" key="4">
    <source>
        <dbReference type="ARBA" id="ARBA00004212"/>
    </source>
</evidence>
<organism evidence="31 32">
    <name type="scientific">Vespula maculifrons</name>
    <name type="common">Eastern yellow jacket</name>
    <name type="synonym">Wasp</name>
    <dbReference type="NCBI Taxonomy" id="7453"/>
    <lineage>
        <taxon>Eukaryota</taxon>
        <taxon>Metazoa</taxon>
        <taxon>Ecdysozoa</taxon>
        <taxon>Arthropoda</taxon>
        <taxon>Hexapoda</taxon>
        <taxon>Insecta</taxon>
        <taxon>Pterygota</taxon>
        <taxon>Neoptera</taxon>
        <taxon>Endopterygota</taxon>
        <taxon>Hymenoptera</taxon>
        <taxon>Apocrita</taxon>
        <taxon>Aculeata</taxon>
        <taxon>Vespoidea</taxon>
        <taxon>Vespidae</taxon>
        <taxon>Vespinae</taxon>
        <taxon>Vespula</taxon>
    </lineage>
</organism>
<keyword evidence="17" id="KW-0256">Endoplasmic reticulum</keyword>
<feature type="disulfide bond" evidence="26">
    <location>
        <begin position="1182"/>
        <end position="1197"/>
    </location>
</feature>
<dbReference type="Pfam" id="PF15901">
    <property type="entry name" value="Sortilin_C"/>
    <property type="match status" value="1"/>
</dbReference>
<feature type="transmembrane region" description="Helical" evidence="29">
    <location>
        <begin position="2147"/>
        <end position="2170"/>
    </location>
</feature>
<dbReference type="GO" id="GO:0055038">
    <property type="term" value="C:recycling endosome membrane"/>
    <property type="evidence" value="ECO:0007669"/>
    <property type="project" value="UniProtKB-SubCell"/>
</dbReference>
<dbReference type="SMART" id="SM00060">
    <property type="entry name" value="FN3"/>
    <property type="match status" value="6"/>
</dbReference>
<evidence type="ECO:0000259" key="30">
    <source>
        <dbReference type="PROSITE" id="PS50853"/>
    </source>
</evidence>
<dbReference type="SMART" id="SM00181">
    <property type="entry name" value="EGF"/>
    <property type="match status" value="2"/>
</dbReference>
<evidence type="ECO:0000256" key="5">
    <source>
        <dbReference type="ARBA" id="ARBA00004393"/>
    </source>
</evidence>
<dbReference type="PANTHER" id="PTHR12106">
    <property type="entry name" value="SORTILIN RELATED"/>
    <property type="match status" value="1"/>
</dbReference>
<evidence type="ECO:0000256" key="26">
    <source>
        <dbReference type="PROSITE-ProRule" id="PRU00124"/>
    </source>
</evidence>
<feature type="disulfide bond" evidence="26">
    <location>
        <begin position="1163"/>
        <end position="1175"/>
    </location>
</feature>
<sequence length="2224" mass="250989">MRMRENAAYIPSFPLPLLLRVFILSLKKVSLSKMAGGTSSVFCYCALAFYLFFLTGSNNGERFGDKPKTLHIVEDTGSLQSRKTIIFNKDSNNHDDNGETSYQRTRRSVESRILNNKPNITVKVNALNDSHQQLMVHWVGEGSNVIICLAKDSTPIVRMQESDEIVQSNPSAVYISYDYGDTFENKTEYFKVSYEYNARYATLDKFTNHPKNYQYCIFVDSTNSLIFITRNNGKTIRRVPVPFHPSEISYCESDPRVVLILDKVDPMKQLWLSKDYGFKWISIQQYVKAFFWSSQCTILVERIEPSGSNTVLRARYEDVLLHGRMEIHDMLVHDFQRRLSLLPLPQKGNPTLTEANHYPGESNIVIRNVEDFQIRGDYMFATSKSSKNGSSQNLDLYVSYKNQGFVLAQFNTELDRKNYHIADVANNRIFVAVAHSDTMVNLYISEIIDHEKAIFSLSLEGILTFFPNSTWKDSWLNDVADEAFTDLYRVEGLRGIYIASKVKGNPKLGSIGPEHLASLITFDHGTTWNNIKAPVANHEGFYVHCPQKECSLHLSQRFSQLYPVTRSVTIMSSKSAPGIIMATGVIGSSLKGHLALYVSRDAGLTWKQVLKDYYFFNMGDHGGLLVAVKYFKSRGETRDLSYSIDEGETWQTYEFHEKMLRVYGLMTEPGENTTVFTMFGSDSGQHQWLIIKVDLKNVFERNCREDDFKFWSPMSSDQPVVSCVLGKRETYQRRAARANCYTGVNYDRPIKLEICPCDANDYQCDFGFIKVGTPYHCIRNKILTSVDPYAVPSTCKPGKFYKRTKGYIKIPDDECIDGLARNFEPDEIPCPMKESGEFLLVAQREHISRINLVEEKLETLPVHGLKNVIAIEFDLKNNCLYWADIVNDTIGRQCLNDGLSSPEILVETDLNSIEGMAFDWVSNVLYFVDGVKMRIQIIRTDISTMGRMRRTILGPNNLQKPRGIAVHPMMGYMFWTDWAPGNASVSRANLDGTNIKRLFVKPTVEWPNGITIDHIAERIYWVDAREDYIGFSDFDGKGFKKIIESDDRVSHPFAVAVFKDNMYWDDWKQSMIFVADKDHGVGISTVIGQMTGLMDLKVFSHSVQTGTNKCANSTCPYICLGAPYNSFVCLCPDGMVMMDGKCMCPGGIKPFHNSTCPRVASTCSANQFPCHNGICIPKFWKCDGDNDCGDNSDEINCNKPTCSAANFECDGNRCIPKYWICDLDKDCKDGTDEVNCKYSNCSEAQFKCDDGRCISYRWLCDGENDCRDGTDEKNCTKNIEPSCKSDEILCQKDHTCIPKTWKCDGEKDCEDGMDEENCSTMECESWQFTCHVSHEIHRCIYQSWICDGDKDCPDGSDELNCTRTTIAPPMSSPISPTSSCIDWMFTCNNKKCVPYWWKCDSVDDCGDDSDEMGCGDIDPTSEVPETTEQVRVCRPHQFQCFNGDCIENAWVCDGSNDCLSGEDELHCNVVYCGEDQFMCRRDGSCIPLSNICNDVEECPDGSDELGCHPNQHPSPAATPSCYVGLFPCDETRCFPLTSYCDDKPDCLDGFDESNCDKNNSRVYQVLVMGVDERLINATSLSLFWWMPIPNNVTLEFLPSIARIEPDAKWTNASTWIEDTEYMFNGLQSYTRYNLTVYVKLKGQSTVFPPAKYLPVMTGEGVPSEPWNVTITQKNGTRVEVSWRSPLHPNGPITGYDVFISPPTPPSRFSWQKTSGVIDTAFEAHQNYSFWVIAKNREHESNASQVVVLTFDGAANIDDIENLNVTETTNHSATLTWSKVKDADGYHVTPKAPSLHPALKTLITMKNVIEVTNLAPGINYTFEVAATKKNYVGKVNTVIAATKGTPLPSVIKVDAQLVKPHGTTVKLTWDPPKSLRKIKWQYAVHYGLNMQEFFKEYKYLTRNLTATIKDLEACESYIFGIGVNGDYGAGPLSQPAAVTTHFNVRAPPKRVKVSNKSDSIIVSWSASCAVIDEPISYTITLTELTLNKTKIVTLLSTKESIMKHTFNKIRYGGIYRIVVATDVKNAIPSQPVIYHAPPILPPHQLKVLHKEGNYLVDWIENHQPDHMAITNYHYEILVAEGSRTLNESNTQIFKADQPPYIYKNAKPDIIYTFAVRLVTEEGYRSILSETRSIESPAVWPVTMNTSNILSLAIPICLLVVALGSALAYFVVRHRRLSNSFTQFANSHYDTRRGQATFPGTTDGLAEEEDSPVIRGFSDDEPLVIA</sequence>
<dbReference type="GO" id="GO:0005794">
    <property type="term" value="C:Golgi apparatus"/>
    <property type="evidence" value="ECO:0007669"/>
    <property type="project" value="UniProtKB-SubCell"/>
</dbReference>
<evidence type="ECO:0000256" key="2">
    <source>
        <dbReference type="ARBA" id="ARBA00004158"/>
    </source>
</evidence>
<comment type="caution">
    <text evidence="26">Lacks conserved residue(s) required for the propagation of feature annotation.</text>
</comment>
<keyword evidence="23" id="KW-0968">Cytoplasmic vesicle</keyword>
<feature type="disulfide bond" evidence="26">
    <location>
        <begin position="1433"/>
        <end position="1445"/>
    </location>
</feature>
<dbReference type="Gene3D" id="2.60.40.10">
    <property type="entry name" value="Immunoglobulins"/>
    <property type="match status" value="4"/>
</dbReference>
<keyword evidence="19 29" id="KW-0472">Membrane</keyword>
<feature type="repeat" description="LDL-receptor class B" evidence="27">
    <location>
        <begin position="971"/>
        <end position="1016"/>
    </location>
</feature>
<feature type="disulfide bond" evidence="26">
    <location>
        <begin position="1452"/>
        <end position="1467"/>
    </location>
</feature>
<keyword evidence="29" id="KW-1133">Transmembrane helix</keyword>
<dbReference type="GO" id="GO:0032585">
    <property type="term" value="C:multivesicular body membrane"/>
    <property type="evidence" value="ECO:0007669"/>
    <property type="project" value="UniProtKB-SubCell"/>
</dbReference>
<protein>
    <recommendedName>
        <fullName evidence="9">Sortilin-related receptor</fullName>
    </recommendedName>
    <alternativeName>
        <fullName evidence="24">Low-density lipoprotein receptor relative with 11 ligand-binding repeats</fullName>
    </alternativeName>
    <alternativeName>
        <fullName evidence="25">Sorting protein-related receptor containing LDLR class A repeats</fullName>
    </alternativeName>
</protein>
<dbReference type="PRINTS" id="PR00261">
    <property type="entry name" value="LDLRECEPTOR"/>
</dbReference>
<dbReference type="InterPro" id="IPR031778">
    <property type="entry name" value="Sortilin_N"/>
</dbReference>
<feature type="disulfide bond" evidence="26">
    <location>
        <begin position="1241"/>
        <end position="1253"/>
    </location>
</feature>
<comment type="subcellular location">
    <subcellularLocation>
        <location evidence="3">Cell membrane</location>
        <topology evidence="3">Single-pass membrane protein</topology>
    </subcellularLocation>
    <subcellularLocation>
        <location evidence="4">Cytoplasmic vesicle</location>
        <location evidence="4">Secretory vesicle membrane</location>
        <topology evidence="4">Single-pass type I membrane protein</topology>
    </subcellularLocation>
    <subcellularLocation>
        <location evidence="2">Early endosome membrane</location>
        <topology evidence="2">Single-pass type I membrane protein</topology>
    </subcellularLocation>
    <subcellularLocation>
        <location evidence="1">Endoplasmic reticulum membrane</location>
        <topology evidence="1">Single-pass type I membrane protein</topology>
    </subcellularLocation>
    <subcellularLocation>
        <location evidence="7">Endosome</location>
        <location evidence="7">Multivesicular body membrane</location>
        <topology evidence="7">Single-pass type I membrane protein</topology>
    </subcellularLocation>
    <subcellularLocation>
        <location evidence="5">Golgi apparatus</location>
        <location evidence="5">trans-Golgi network membrane</location>
        <topology evidence="5">Single-pass type I membrane protein</topology>
    </subcellularLocation>
    <subcellularLocation>
        <location evidence="6">Recycling endosome membrane</location>
        <topology evidence="6">Single-pass type I membrane protein</topology>
    </subcellularLocation>
</comment>
<dbReference type="Pfam" id="PF15902">
    <property type="entry name" value="Sortilin-Vps10"/>
    <property type="match status" value="1"/>
</dbReference>
<dbReference type="PROSITE" id="PS51120">
    <property type="entry name" value="LDLRB"/>
    <property type="match status" value="3"/>
</dbReference>
<feature type="repeat" description="LDL-receptor class B" evidence="27">
    <location>
        <begin position="878"/>
        <end position="922"/>
    </location>
</feature>
<feature type="domain" description="Fibronectin type-III" evidence="30">
    <location>
        <begin position="1850"/>
        <end position="1942"/>
    </location>
</feature>
<keyword evidence="15" id="KW-0677">Repeat</keyword>
<evidence type="ECO:0000256" key="6">
    <source>
        <dbReference type="ARBA" id="ARBA00004480"/>
    </source>
</evidence>
<evidence type="ECO:0000256" key="29">
    <source>
        <dbReference type="SAM" id="Phobius"/>
    </source>
</evidence>
<evidence type="ECO:0000256" key="25">
    <source>
        <dbReference type="ARBA" id="ARBA00032450"/>
    </source>
</evidence>
<evidence type="ECO:0000256" key="3">
    <source>
        <dbReference type="ARBA" id="ARBA00004162"/>
    </source>
</evidence>
<evidence type="ECO:0000256" key="13">
    <source>
        <dbReference type="ARBA" id="ARBA00022583"/>
    </source>
</evidence>
<keyword evidence="21" id="KW-0675">Receptor</keyword>
<evidence type="ECO:0000256" key="12">
    <source>
        <dbReference type="ARBA" id="ARBA00022536"/>
    </source>
</evidence>
<dbReference type="InterPro" id="IPR036055">
    <property type="entry name" value="LDL_receptor-like_sf"/>
</dbReference>
<feature type="disulfide bond" evidence="26">
    <location>
        <begin position="1221"/>
        <end position="1236"/>
    </location>
</feature>
<dbReference type="Gene3D" id="2.120.10.30">
    <property type="entry name" value="TolB, C-terminal domain"/>
    <property type="match status" value="1"/>
</dbReference>
<evidence type="ECO:0000256" key="11">
    <source>
        <dbReference type="ARBA" id="ARBA00022475"/>
    </source>
</evidence>
<keyword evidence="16" id="KW-0967">Endosome</keyword>
<dbReference type="SMART" id="SM00602">
    <property type="entry name" value="VPS10"/>
    <property type="match status" value="1"/>
</dbReference>
<feature type="region of interest" description="Disordered" evidence="28">
    <location>
        <begin position="88"/>
        <end position="107"/>
    </location>
</feature>
<evidence type="ECO:0000256" key="18">
    <source>
        <dbReference type="ARBA" id="ARBA00023034"/>
    </source>
</evidence>
<feature type="domain" description="Fibronectin type-III" evidence="30">
    <location>
        <begin position="1758"/>
        <end position="1847"/>
    </location>
</feature>
<dbReference type="Proteomes" id="UP001607303">
    <property type="component" value="Unassembled WGS sequence"/>
</dbReference>
<dbReference type="InterPro" id="IPR050310">
    <property type="entry name" value="VPS10-sortilin"/>
</dbReference>
<keyword evidence="10" id="KW-0813">Transport</keyword>
<dbReference type="InterPro" id="IPR003961">
    <property type="entry name" value="FN3_dom"/>
</dbReference>
<dbReference type="CDD" id="cd00063">
    <property type="entry name" value="FN3"/>
    <property type="match status" value="2"/>
</dbReference>
<feature type="domain" description="Fibronectin type-III" evidence="30">
    <location>
        <begin position="1664"/>
        <end position="1753"/>
    </location>
</feature>
<feature type="disulfide bond" evidence="26">
    <location>
        <begin position="1540"/>
        <end position="1555"/>
    </location>
</feature>
<dbReference type="SUPFAM" id="SSF63825">
    <property type="entry name" value="YWTD domain"/>
    <property type="match status" value="1"/>
</dbReference>
<evidence type="ECO:0000256" key="21">
    <source>
        <dbReference type="ARBA" id="ARBA00023170"/>
    </source>
</evidence>
<feature type="transmembrane region" description="Helical" evidence="29">
    <location>
        <begin position="35"/>
        <end position="53"/>
    </location>
</feature>
<dbReference type="PROSITE" id="PS50853">
    <property type="entry name" value="FN3"/>
    <property type="match status" value="5"/>
</dbReference>
<evidence type="ECO:0000256" key="19">
    <source>
        <dbReference type="ARBA" id="ARBA00023136"/>
    </source>
</evidence>
<feature type="disulfide bond" evidence="26">
    <location>
        <begin position="1248"/>
        <end position="1266"/>
    </location>
</feature>
<evidence type="ECO:0000256" key="14">
    <source>
        <dbReference type="ARBA" id="ARBA00022729"/>
    </source>
</evidence>
<evidence type="ECO:0000256" key="9">
    <source>
        <dbReference type="ARBA" id="ARBA00013467"/>
    </source>
</evidence>
<keyword evidence="11" id="KW-1003">Cell membrane</keyword>
<dbReference type="InterPro" id="IPR002172">
    <property type="entry name" value="LDrepeatLR_classA_rpt"/>
</dbReference>
<reference evidence="31 32" key="1">
    <citation type="journal article" date="2024" name="Ann. Entomol. Soc. Am.">
        <title>Genomic analyses of the southern and eastern yellowjacket wasps (Hymenoptera: Vespidae) reveal evolutionary signatures of social life.</title>
        <authorList>
            <person name="Catto M.A."/>
            <person name="Caine P.B."/>
            <person name="Orr S.E."/>
            <person name="Hunt B.G."/>
            <person name="Goodisman M.A.D."/>
        </authorList>
    </citation>
    <scope>NUCLEOTIDE SEQUENCE [LARGE SCALE GENOMIC DNA]</scope>
    <source>
        <strain evidence="31">232</strain>
        <tissue evidence="31">Head and thorax</tissue>
    </source>
</reference>
<dbReference type="EMBL" id="JAYRBN010000061">
    <property type="protein sequence ID" value="KAL2739186.1"/>
    <property type="molecule type" value="Genomic_DNA"/>
</dbReference>
<dbReference type="InterPro" id="IPR031777">
    <property type="entry name" value="Sortilin_C"/>
</dbReference>
<dbReference type="GO" id="GO:0005789">
    <property type="term" value="C:endoplasmic reticulum membrane"/>
    <property type="evidence" value="ECO:0007669"/>
    <property type="project" value="UniProtKB-SubCell"/>
</dbReference>
<dbReference type="Gene3D" id="4.10.400.10">
    <property type="entry name" value="Low-density Lipoprotein Receptor"/>
    <property type="match status" value="9"/>
</dbReference>
<dbReference type="SUPFAM" id="SSF110296">
    <property type="entry name" value="Oligoxyloglucan reducing end-specific cellobiohydrolase"/>
    <property type="match status" value="1"/>
</dbReference>
<evidence type="ECO:0000313" key="32">
    <source>
        <dbReference type="Proteomes" id="UP001607303"/>
    </source>
</evidence>
<feature type="repeat" description="LDL-receptor class B" evidence="27">
    <location>
        <begin position="1017"/>
        <end position="1061"/>
    </location>
</feature>
<dbReference type="GO" id="GO:0005886">
    <property type="term" value="C:plasma membrane"/>
    <property type="evidence" value="ECO:0007669"/>
    <property type="project" value="UniProtKB-SubCell"/>
</dbReference>
<dbReference type="Pfam" id="PF00041">
    <property type="entry name" value="fn3"/>
    <property type="match status" value="2"/>
</dbReference>
<dbReference type="PROSITE" id="PS01209">
    <property type="entry name" value="LDLRA_1"/>
    <property type="match status" value="3"/>
</dbReference>
<dbReference type="FunFam" id="4.10.400.10:FF:000011">
    <property type="entry name" value="Low-density lipoprotein receptor-related protein 1"/>
    <property type="match status" value="1"/>
</dbReference>
<dbReference type="Pfam" id="PF00058">
    <property type="entry name" value="Ldl_recept_b"/>
    <property type="match status" value="2"/>
</dbReference>
<dbReference type="InterPro" id="IPR000742">
    <property type="entry name" value="EGF"/>
</dbReference>
<dbReference type="InterPro" id="IPR013783">
    <property type="entry name" value="Ig-like_fold"/>
</dbReference>
<dbReference type="Gene3D" id="2.10.70.80">
    <property type="match status" value="1"/>
</dbReference>
<keyword evidence="20 26" id="KW-1015">Disulfide bond</keyword>
<feature type="disulfide bond" evidence="26">
    <location>
        <begin position="1528"/>
        <end position="1546"/>
    </location>
</feature>
<evidence type="ECO:0000256" key="27">
    <source>
        <dbReference type="PROSITE-ProRule" id="PRU00461"/>
    </source>
</evidence>
<feature type="disulfide bond" evidence="26">
    <location>
        <begin position="1170"/>
        <end position="1188"/>
    </location>
</feature>
<keyword evidence="13" id="KW-0254">Endocytosis</keyword>
<feature type="disulfide bond" evidence="26">
    <location>
        <begin position="1399"/>
        <end position="1414"/>
    </location>
</feature>
<evidence type="ECO:0000256" key="24">
    <source>
        <dbReference type="ARBA" id="ARBA00029896"/>
    </source>
</evidence>
<evidence type="ECO:0000256" key="1">
    <source>
        <dbReference type="ARBA" id="ARBA00004115"/>
    </source>
</evidence>
<name>A0ABD2C2C6_VESMC</name>
<dbReference type="Gene3D" id="3.30.60.270">
    <property type="match status" value="1"/>
</dbReference>
<feature type="disulfide bond" evidence="26">
    <location>
        <begin position="1346"/>
        <end position="1361"/>
    </location>
</feature>
<dbReference type="InterPro" id="IPR006581">
    <property type="entry name" value="VPS10"/>
</dbReference>
<evidence type="ECO:0000256" key="15">
    <source>
        <dbReference type="ARBA" id="ARBA00022737"/>
    </source>
</evidence>
<dbReference type="GO" id="GO:0006897">
    <property type="term" value="P:endocytosis"/>
    <property type="evidence" value="ECO:0007669"/>
    <property type="project" value="UniProtKB-KW"/>
</dbReference>
<dbReference type="PANTHER" id="PTHR12106:SF27">
    <property type="entry name" value="SORTILIN-RELATED RECEPTOR"/>
    <property type="match status" value="1"/>
</dbReference>
<dbReference type="SUPFAM" id="SSF49265">
    <property type="entry name" value="Fibronectin type III"/>
    <property type="match status" value="3"/>
</dbReference>
<dbReference type="Pfam" id="PF00057">
    <property type="entry name" value="Ldl_recept_a"/>
    <property type="match status" value="8"/>
</dbReference>
<dbReference type="Pfam" id="PF25814">
    <property type="entry name" value="fn3_SORL1"/>
    <property type="match status" value="1"/>
</dbReference>
<evidence type="ECO:0000256" key="28">
    <source>
        <dbReference type="SAM" id="MobiDB-lite"/>
    </source>
</evidence>
<evidence type="ECO:0000256" key="7">
    <source>
        <dbReference type="ARBA" id="ARBA00004545"/>
    </source>
</evidence>
<keyword evidence="32" id="KW-1185">Reference proteome</keyword>
<dbReference type="PROSITE" id="PS50068">
    <property type="entry name" value="LDLRA_2"/>
    <property type="match status" value="9"/>
</dbReference>
<accession>A0ABD2C2C6</accession>
<feature type="disulfide bond" evidence="26">
    <location>
        <begin position="1521"/>
        <end position="1533"/>
    </location>
</feature>
<gene>
    <name evidence="31" type="ORF">V1477_010575</name>
</gene>
<comment type="caution">
    <text evidence="31">The sequence shown here is derived from an EMBL/GenBank/DDBJ whole genome shotgun (WGS) entry which is preliminary data.</text>
</comment>
<evidence type="ECO:0000256" key="8">
    <source>
        <dbReference type="ARBA" id="ARBA00007041"/>
    </source>
</evidence>
<feature type="disulfide bond" evidence="26">
    <location>
        <begin position="1492"/>
        <end position="1507"/>
    </location>
</feature>
<feature type="domain" description="Fibronectin type-III" evidence="30">
    <location>
        <begin position="2037"/>
        <end position="2137"/>
    </location>
</feature>
<dbReference type="GO" id="GO:0030658">
    <property type="term" value="C:transport vesicle membrane"/>
    <property type="evidence" value="ECO:0007669"/>
    <property type="project" value="UniProtKB-SubCell"/>
</dbReference>
<feature type="disulfide bond" evidence="26">
    <location>
        <begin position="1209"/>
        <end position="1227"/>
    </location>
</feature>
<dbReference type="InterPro" id="IPR023415">
    <property type="entry name" value="LDLR_class-A_CS"/>
</dbReference>
<keyword evidence="18" id="KW-0333">Golgi apparatus</keyword>
<dbReference type="InterPro" id="IPR057841">
    <property type="entry name" value="FN3_SORL1"/>
</dbReference>
<keyword evidence="22" id="KW-0325">Glycoprotein</keyword>
<feature type="disulfide bond" evidence="26">
    <location>
        <begin position="1260"/>
        <end position="1275"/>
    </location>
</feature>
<evidence type="ECO:0000256" key="22">
    <source>
        <dbReference type="ARBA" id="ARBA00023180"/>
    </source>
</evidence>
<dbReference type="SUPFAM" id="SSF57424">
    <property type="entry name" value="LDL receptor-like module"/>
    <property type="match status" value="9"/>
</dbReference>
<dbReference type="FunFam" id="4.10.400.10:FF:000034">
    <property type="entry name" value="Low-density lipoprotein receptor-related protein 2"/>
    <property type="match status" value="1"/>
</dbReference>
<evidence type="ECO:0000256" key="17">
    <source>
        <dbReference type="ARBA" id="ARBA00022824"/>
    </source>
</evidence>
<dbReference type="InterPro" id="IPR000033">
    <property type="entry name" value="LDLR_classB_rpt"/>
</dbReference>
<feature type="domain" description="Fibronectin type-III" evidence="30">
    <location>
        <begin position="1566"/>
        <end position="1660"/>
    </location>
</feature>
<dbReference type="SMART" id="SM00135">
    <property type="entry name" value="LY"/>
    <property type="match status" value="5"/>
</dbReference>
<feature type="disulfide bond" evidence="26">
    <location>
        <begin position="1303"/>
        <end position="1318"/>
    </location>
</feature>
<evidence type="ECO:0000256" key="23">
    <source>
        <dbReference type="ARBA" id="ARBA00023329"/>
    </source>
</evidence>
<keyword evidence="29" id="KW-0812">Transmembrane</keyword>
<dbReference type="FunFam" id="2.120.10.30:FF:000241">
    <property type="entry name" value="Low-density lipoprotein receptor-related protein 6"/>
    <property type="match status" value="1"/>
</dbReference>
<evidence type="ECO:0000256" key="20">
    <source>
        <dbReference type="ARBA" id="ARBA00023157"/>
    </source>
</evidence>
<dbReference type="InterPro" id="IPR036116">
    <property type="entry name" value="FN3_sf"/>
</dbReference>
<evidence type="ECO:0000256" key="10">
    <source>
        <dbReference type="ARBA" id="ARBA00022448"/>
    </source>
</evidence>
<dbReference type="GO" id="GO:0031901">
    <property type="term" value="C:early endosome membrane"/>
    <property type="evidence" value="ECO:0007669"/>
    <property type="project" value="UniProtKB-SubCell"/>
</dbReference>
<evidence type="ECO:0000313" key="31">
    <source>
        <dbReference type="EMBL" id="KAL2739186.1"/>
    </source>
</evidence>
<keyword evidence="12" id="KW-0245">EGF-like domain</keyword>
<keyword evidence="14" id="KW-0732">Signal</keyword>
<feature type="disulfide bond" evidence="26">
    <location>
        <begin position="1380"/>
        <end position="1392"/>
    </location>
</feature>
<dbReference type="SMART" id="SM00192">
    <property type="entry name" value="LDLa"/>
    <property type="match status" value="9"/>
</dbReference>
<dbReference type="InterPro" id="IPR011042">
    <property type="entry name" value="6-blade_b-propeller_TolB-like"/>
</dbReference>
<dbReference type="CDD" id="cd00112">
    <property type="entry name" value="LDLa"/>
    <property type="match status" value="9"/>
</dbReference>
<comment type="similarity">
    <text evidence="8">Belongs to the VPS10-related sortilin family. SORL1 subfamily.</text>
</comment>
<proteinExistence type="inferred from homology"/>
<feature type="disulfide bond" evidence="26">
    <location>
        <begin position="1440"/>
        <end position="1458"/>
    </location>
</feature>